<proteinExistence type="predicted"/>
<dbReference type="EMBL" id="SMOL01000148">
    <property type="protein sequence ID" value="KAB2628580.1"/>
    <property type="molecule type" value="Genomic_DNA"/>
</dbReference>
<evidence type="ECO:0000313" key="4">
    <source>
        <dbReference type="EMBL" id="KAB2628580.1"/>
    </source>
</evidence>
<dbReference type="Proteomes" id="UP000327157">
    <property type="component" value="Chromosome 8"/>
</dbReference>
<evidence type="ECO:0000256" key="2">
    <source>
        <dbReference type="PROSITE-ProRule" id="PRU00708"/>
    </source>
</evidence>
<keyword evidence="3" id="KW-0732">Signal</keyword>
<reference evidence="4 5" key="3">
    <citation type="submission" date="2019-11" db="EMBL/GenBank/DDBJ databases">
        <title>A de novo genome assembly of a pear dwarfing rootstock.</title>
        <authorList>
            <person name="Wang F."/>
            <person name="Wang J."/>
            <person name="Li S."/>
            <person name="Zhang Y."/>
            <person name="Fang M."/>
            <person name="Ma L."/>
            <person name="Zhao Y."/>
            <person name="Jiang S."/>
        </authorList>
    </citation>
    <scope>NUCLEOTIDE SEQUENCE [LARGE SCALE GENOMIC DNA]</scope>
    <source>
        <strain evidence="4">S2</strain>
        <tissue evidence="4">Leaf</tissue>
    </source>
</reference>
<feature type="repeat" description="PPR" evidence="2">
    <location>
        <begin position="74"/>
        <end position="108"/>
    </location>
</feature>
<gene>
    <name evidence="4" type="ORF">D8674_033375</name>
</gene>
<reference evidence="4 5" key="1">
    <citation type="submission" date="2019-09" db="EMBL/GenBank/DDBJ databases">
        <authorList>
            <person name="Ou C."/>
        </authorList>
    </citation>
    <scope>NUCLEOTIDE SEQUENCE [LARGE SCALE GENOMIC DNA]</scope>
    <source>
        <strain evidence="4">S2</strain>
        <tissue evidence="4">Leaf</tissue>
    </source>
</reference>
<protein>
    <submittedName>
        <fullName evidence="4">Pentatricopeptide repeat-containing protein</fullName>
    </submittedName>
</protein>
<dbReference type="PANTHER" id="PTHR47926">
    <property type="entry name" value="PENTATRICOPEPTIDE REPEAT-CONTAINING PROTEIN"/>
    <property type="match status" value="1"/>
</dbReference>
<dbReference type="PANTHER" id="PTHR47926:SF375">
    <property type="entry name" value="PENTATRICOPEPTIDE REPEAT-CONTAINING PROTEIN"/>
    <property type="match status" value="1"/>
</dbReference>
<dbReference type="InterPro" id="IPR002885">
    <property type="entry name" value="PPR_rpt"/>
</dbReference>
<dbReference type="GO" id="GO:0009451">
    <property type="term" value="P:RNA modification"/>
    <property type="evidence" value="ECO:0007669"/>
    <property type="project" value="InterPro"/>
</dbReference>
<dbReference type="PROSITE" id="PS51375">
    <property type="entry name" value="PPR"/>
    <property type="match status" value="3"/>
</dbReference>
<dbReference type="GO" id="GO:0003723">
    <property type="term" value="F:RNA binding"/>
    <property type="evidence" value="ECO:0007669"/>
    <property type="project" value="InterPro"/>
</dbReference>
<sequence>MPFLLLVTLSYVPSLILSCADHKALAYGEQLHAHIVRLRFERHPILVPKLVTFYSSFNLHADARSVVENSNILHPLPWNMRISSYIKNELLDEALSTYKQMVDKGIRPNCFTYLYVLKPCGEKLDISFGRRFMSPLMLVVCSGIYLYMIHWSPCMGNSGFSTGALELLYQMRIGGILLDLVTLTIGLSACSHIRAIKSGNEIHGFMIRICCEACNNFELIEDRSIITWNSMLSGYSRIDQVEETSFLFREMLYPRIKPNYLLPLCARVTNLQHGKEFHCYITKRVVFDDCLLLWNTLVDMYARSGKVLQTKRVFDSMSKRDEVTYTSIIAGYGVQGAGKVALKLFEKMNLLHIKSDHVTMVSILSTCSHFGIVIQGQMLGWSTKQSNAKEIISRMPYKPASAMWATLIDSFTKIVKALMRDLGVRKTVDGGDGFSPFLVRGHDKSTKR</sequence>
<comment type="caution">
    <text evidence="4">The sequence shown here is derived from an EMBL/GenBank/DDBJ whole genome shotgun (WGS) entry which is preliminary data.</text>
</comment>
<feature type="repeat" description="PPR" evidence="2">
    <location>
        <begin position="321"/>
        <end position="355"/>
    </location>
</feature>
<feature type="chain" id="PRO_5024281784" evidence="3">
    <location>
        <begin position="19"/>
        <end position="448"/>
    </location>
</feature>
<dbReference type="Gene3D" id="1.25.40.10">
    <property type="entry name" value="Tetratricopeptide repeat domain"/>
    <property type="match status" value="3"/>
</dbReference>
<name>A0A5N5HSU8_9ROSA</name>
<keyword evidence="1" id="KW-0677">Repeat</keyword>
<organism evidence="4 5">
    <name type="scientific">Pyrus ussuriensis x Pyrus communis</name>
    <dbReference type="NCBI Taxonomy" id="2448454"/>
    <lineage>
        <taxon>Eukaryota</taxon>
        <taxon>Viridiplantae</taxon>
        <taxon>Streptophyta</taxon>
        <taxon>Embryophyta</taxon>
        <taxon>Tracheophyta</taxon>
        <taxon>Spermatophyta</taxon>
        <taxon>Magnoliopsida</taxon>
        <taxon>eudicotyledons</taxon>
        <taxon>Gunneridae</taxon>
        <taxon>Pentapetalae</taxon>
        <taxon>rosids</taxon>
        <taxon>fabids</taxon>
        <taxon>Rosales</taxon>
        <taxon>Rosaceae</taxon>
        <taxon>Amygdaloideae</taxon>
        <taxon>Maleae</taxon>
        <taxon>Pyrus</taxon>
    </lineage>
</organism>
<feature type="repeat" description="PPR" evidence="2">
    <location>
        <begin position="224"/>
        <end position="258"/>
    </location>
</feature>
<dbReference type="Pfam" id="PF13041">
    <property type="entry name" value="PPR_2"/>
    <property type="match status" value="2"/>
</dbReference>
<reference evidence="5" key="2">
    <citation type="submission" date="2019-10" db="EMBL/GenBank/DDBJ databases">
        <title>A de novo genome assembly of a pear dwarfing rootstock.</title>
        <authorList>
            <person name="Wang F."/>
            <person name="Wang J."/>
            <person name="Li S."/>
            <person name="Zhang Y."/>
            <person name="Fang M."/>
            <person name="Ma L."/>
            <person name="Zhao Y."/>
            <person name="Jiang S."/>
        </authorList>
    </citation>
    <scope>NUCLEOTIDE SEQUENCE [LARGE SCALE GENOMIC DNA]</scope>
</reference>
<evidence type="ECO:0000313" key="5">
    <source>
        <dbReference type="Proteomes" id="UP000327157"/>
    </source>
</evidence>
<keyword evidence="5" id="KW-1185">Reference proteome</keyword>
<dbReference type="Pfam" id="PF01535">
    <property type="entry name" value="PPR"/>
    <property type="match status" value="2"/>
</dbReference>
<feature type="signal peptide" evidence="3">
    <location>
        <begin position="1"/>
        <end position="18"/>
    </location>
</feature>
<accession>A0A5N5HSU8</accession>
<dbReference type="OrthoDB" id="185373at2759"/>
<evidence type="ECO:0000256" key="1">
    <source>
        <dbReference type="ARBA" id="ARBA00022737"/>
    </source>
</evidence>
<evidence type="ECO:0000256" key="3">
    <source>
        <dbReference type="SAM" id="SignalP"/>
    </source>
</evidence>
<dbReference type="InterPro" id="IPR046960">
    <property type="entry name" value="PPR_At4g14850-like_plant"/>
</dbReference>
<dbReference type="NCBIfam" id="TIGR00756">
    <property type="entry name" value="PPR"/>
    <property type="match status" value="3"/>
</dbReference>
<dbReference type="FunFam" id="1.25.40.10:FF:000031">
    <property type="entry name" value="Pentatricopeptide repeat-containing protein mitochondrial"/>
    <property type="match status" value="1"/>
</dbReference>
<dbReference type="InterPro" id="IPR011990">
    <property type="entry name" value="TPR-like_helical_dom_sf"/>
</dbReference>
<dbReference type="AlphaFoldDB" id="A0A5N5HSU8"/>